<proteinExistence type="predicted"/>
<protein>
    <submittedName>
        <fullName evidence="1">Uncharacterized protein</fullName>
    </submittedName>
</protein>
<name>A0ACC3TFF6_9ASCO</name>
<accession>A0ACC3TFF6</accession>
<evidence type="ECO:0000313" key="1">
    <source>
        <dbReference type="EMBL" id="KAK9319506.1"/>
    </source>
</evidence>
<keyword evidence="2" id="KW-1185">Reference proteome</keyword>
<comment type="caution">
    <text evidence="1">The sequence shown here is derived from an EMBL/GenBank/DDBJ whole genome shotgun (WGS) entry which is preliminary data.</text>
</comment>
<dbReference type="Proteomes" id="UP001489719">
    <property type="component" value="Unassembled WGS sequence"/>
</dbReference>
<evidence type="ECO:0000313" key="2">
    <source>
        <dbReference type="Proteomes" id="UP001489719"/>
    </source>
</evidence>
<organism evidence="1 2">
    <name type="scientific">Lipomyces orientalis</name>
    <dbReference type="NCBI Taxonomy" id="1233043"/>
    <lineage>
        <taxon>Eukaryota</taxon>
        <taxon>Fungi</taxon>
        <taxon>Dikarya</taxon>
        <taxon>Ascomycota</taxon>
        <taxon>Saccharomycotina</taxon>
        <taxon>Lipomycetes</taxon>
        <taxon>Lipomycetales</taxon>
        <taxon>Lipomycetaceae</taxon>
        <taxon>Lipomyces</taxon>
    </lineage>
</organism>
<gene>
    <name evidence="1" type="ORF">V1517DRAFT_42692</name>
</gene>
<dbReference type="EMBL" id="MU970182">
    <property type="protein sequence ID" value="KAK9319506.1"/>
    <property type="molecule type" value="Genomic_DNA"/>
</dbReference>
<reference evidence="2" key="1">
    <citation type="journal article" date="2024" name="Front. Bioeng. Biotechnol.">
        <title>Genome-scale model development and genomic sequencing of the oleaginous clade Lipomyces.</title>
        <authorList>
            <person name="Czajka J.J."/>
            <person name="Han Y."/>
            <person name="Kim J."/>
            <person name="Mondo S.J."/>
            <person name="Hofstad B.A."/>
            <person name="Robles A."/>
            <person name="Haridas S."/>
            <person name="Riley R."/>
            <person name="LaButti K."/>
            <person name="Pangilinan J."/>
            <person name="Andreopoulos W."/>
            <person name="Lipzen A."/>
            <person name="Yan J."/>
            <person name="Wang M."/>
            <person name="Ng V."/>
            <person name="Grigoriev I.V."/>
            <person name="Spatafora J.W."/>
            <person name="Magnuson J.K."/>
            <person name="Baker S.E."/>
            <person name="Pomraning K.R."/>
        </authorList>
    </citation>
    <scope>NUCLEOTIDE SEQUENCE [LARGE SCALE GENOMIC DNA]</scope>
    <source>
        <strain evidence="2">CBS 10300</strain>
    </source>
</reference>
<sequence>MSSQQFVNGTFTAVTNDASLAVAPVMSPACGKRSVLDLFRLDSRVAVITGGTRGVGYFMGLWPRASTPRPLRIATLDQQSDLGERHCEQLHSDYGELRSRCYFKHLSRTLLNGNYDRGHTCDGVLPAWARKSKKNSPRSYLSSIFISSNCKYSRIRKVGCIWGRQTTTIEVDFDRSK</sequence>